<evidence type="ECO:0008006" key="5">
    <source>
        <dbReference type="Google" id="ProtNLM"/>
    </source>
</evidence>
<dbReference type="InterPro" id="IPR005801">
    <property type="entry name" value="ADC_synthase"/>
</dbReference>
<reference evidence="4" key="1">
    <citation type="journal article" date="2019" name="Int. J. Syst. Evol. Microbiol.">
        <title>The Global Catalogue of Microorganisms (GCM) 10K type strain sequencing project: providing services to taxonomists for standard genome sequencing and annotation.</title>
        <authorList>
            <consortium name="The Broad Institute Genomics Platform"/>
            <consortium name="The Broad Institute Genome Sequencing Center for Infectious Disease"/>
            <person name="Wu L."/>
            <person name="Ma J."/>
        </authorList>
    </citation>
    <scope>NUCLEOTIDE SEQUENCE [LARGE SCALE GENOMIC DNA]</scope>
    <source>
        <strain evidence="4">CGMCC 1.3685</strain>
    </source>
</reference>
<proteinExistence type="predicted"/>
<dbReference type="InterPro" id="IPR019999">
    <property type="entry name" value="Anth_synth_I-like"/>
</dbReference>
<dbReference type="SUPFAM" id="SSF56322">
    <property type="entry name" value="ADC synthase"/>
    <property type="match status" value="1"/>
</dbReference>
<dbReference type="RefSeq" id="WP_181148013.1">
    <property type="nucleotide sequence ID" value="NZ_BMKX01000001.1"/>
</dbReference>
<dbReference type="InterPro" id="IPR015890">
    <property type="entry name" value="Chorismate_C"/>
</dbReference>
<dbReference type="Gene3D" id="3.40.50.300">
    <property type="entry name" value="P-loop containing nucleotide triphosphate hydrolases"/>
    <property type="match status" value="1"/>
</dbReference>
<dbReference type="InterPro" id="IPR006805">
    <property type="entry name" value="Anth_synth_I_N"/>
</dbReference>
<gene>
    <name evidence="3" type="ORF">GCM10007173_00070</name>
</gene>
<sequence length="670" mass="73509">METDRPYIIALDGRSGAGKTRFAAALATLLGAEETVSVLHLEDLYPGWDGLGQARDLYSKLLPDLAAGHEVSWHSWDWETNQFGALTSFTPGRVVIVEGVGAAGAAAREHLDVSIWLEAPAVLRRERALARDGETYRPYWARWADQEAAYLQAEAPQTYATIILDGAAEQTPAHQLRTVHHFLPEKLQQLLPREEAVQAPELQQTFKAPQDVAALFESLAQGLPKAALLESTSHKLTDPLDRNRYSVLALALDPAAATLTNDASGTTVSVGGSTVRLNEQFFTALHHLWPQHADVGGDYPMPQWVGYLGYELNREVGAKDRSVQLSDATIRPDAQFFCPDTVLVVDHRLNRLMLHCPTLRVPELRELINALDTAGSRHCVPLPPLSFECADSASGYQQKVRAVQQQIFEGNTYEACLTTVLTAQTPEFSPFEAYCAMRESSPAPFAHYLRMDTLEVASISPERFLSLDSSGHLRAEPIKGTRPRGRDEDEDFALAHDLATHPKDRAENIMIVDLLRNDLSHYAIPGSVEVKRLCAVETYSTVHQMVSTIDATLRDRRDAALALREAFPPGSMTGAPKLSSMEILDNLEGQRPRGLYSGSVGYLGYNGSADFSVVIRTLVCDRIAGGGWDLSLGLGGAITADSQPHEEWEEVITKSVGVLRALGAHFPLRP</sequence>
<dbReference type="PRINTS" id="PR00095">
    <property type="entry name" value="ANTSNTHASEI"/>
</dbReference>
<organism evidence="3 4">
    <name type="scientific">Glutamicibacter ardleyensis</name>
    <dbReference type="NCBI Taxonomy" id="225894"/>
    <lineage>
        <taxon>Bacteria</taxon>
        <taxon>Bacillati</taxon>
        <taxon>Actinomycetota</taxon>
        <taxon>Actinomycetes</taxon>
        <taxon>Micrococcales</taxon>
        <taxon>Micrococcaceae</taxon>
        <taxon>Glutamicibacter</taxon>
    </lineage>
</organism>
<dbReference type="SUPFAM" id="SSF52540">
    <property type="entry name" value="P-loop containing nucleoside triphosphate hydrolases"/>
    <property type="match status" value="1"/>
</dbReference>
<feature type="domain" description="Anthranilate synthase component I N-terminal" evidence="2">
    <location>
        <begin position="213"/>
        <end position="353"/>
    </location>
</feature>
<dbReference type="Gene3D" id="3.60.120.10">
    <property type="entry name" value="Anthranilate synthase"/>
    <property type="match status" value="1"/>
</dbReference>
<feature type="domain" description="Chorismate-utilising enzyme C-terminal" evidence="1">
    <location>
        <begin position="394"/>
        <end position="654"/>
    </location>
</feature>
<evidence type="ECO:0000259" key="2">
    <source>
        <dbReference type="Pfam" id="PF04715"/>
    </source>
</evidence>
<evidence type="ECO:0000313" key="4">
    <source>
        <dbReference type="Proteomes" id="UP000606115"/>
    </source>
</evidence>
<name>A0ABQ2D4B6_9MICC</name>
<dbReference type="Pfam" id="PF00425">
    <property type="entry name" value="Chorismate_bind"/>
    <property type="match status" value="1"/>
</dbReference>
<dbReference type="Pfam" id="PF04715">
    <property type="entry name" value="Anth_synt_I_N"/>
    <property type="match status" value="1"/>
</dbReference>
<dbReference type="Proteomes" id="UP000606115">
    <property type="component" value="Unassembled WGS sequence"/>
</dbReference>
<accession>A0ABQ2D4B6</accession>
<comment type="caution">
    <text evidence="3">The sequence shown here is derived from an EMBL/GenBank/DDBJ whole genome shotgun (WGS) entry which is preliminary data.</text>
</comment>
<dbReference type="PANTHER" id="PTHR11236">
    <property type="entry name" value="AMINOBENZOATE/ANTHRANILATE SYNTHASE"/>
    <property type="match status" value="1"/>
</dbReference>
<dbReference type="PANTHER" id="PTHR11236:SF18">
    <property type="entry name" value="AMINODEOXYCHORISMATE SYNTHASE"/>
    <property type="match status" value="1"/>
</dbReference>
<evidence type="ECO:0000259" key="1">
    <source>
        <dbReference type="Pfam" id="PF00425"/>
    </source>
</evidence>
<dbReference type="InterPro" id="IPR027417">
    <property type="entry name" value="P-loop_NTPase"/>
</dbReference>
<keyword evidence="4" id="KW-1185">Reference proteome</keyword>
<evidence type="ECO:0000313" key="3">
    <source>
        <dbReference type="EMBL" id="GGJ45652.1"/>
    </source>
</evidence>
<protein>
    <recommendedName>
        <fullName evidence="5">Aminodeoxychorismate synthase</fullName>
    </recommendedName>
</protein>
<dbReference type="EMBL" id="BMKX01000001">
    <property type="protein sequence ID" value="GGJ45652.1"/>
    <property type="molecule type" value="Genomic_DNA"/>
</dbReference>
<dbReference type="GeneID" id="303302425"/>